<dbReference type="RefSeq" id="WP_183448080.1">
    <property type="nucleotide sequence ID" value="NZ_JACHWB010000001.1"/>
</dbReference>
<evidence type="ECO:0000313" key="7">
    <source>
        <dbReference type="EMBL" id="MBB3018196.1"/>
    </source>
</evidence>
<dbReference type="PANTHER" id="PTHR24567:SF28">
    <property type="entry name" value="LISTERIOLYSIN REGULATORY PROTEIN"/>
    <property type="match status" value="1"/>
</dbReference>
<dbReference type="Pfam" id="PF00027">
    <property type="entry name" value="cNMP_binding"/>
    <property type="match status" value="1"/>
</dbReference>
<dbReference type="EMBL" id="JACHWB010000001">
    <property type="protein sequence ID" value="MBB3018196.1"/>
    <property type="molecule type" value="Genomic_DNA"/>
</dbReference>
<organism evidence="7 8">
    <name type="scientific">Microvirga lupini</name>
    <dbReference type="NCBI Taxonomy" id="420324"/>
    <lineage>
        <taxon>Bacteria</taxon>
        <taxon>Pseudomonadati</taxon>
        <taxon>Pseudomonadota</taxon>
        <taxon>Alphaproteobacteria</taxon>
        <taxon>Hyphomicrobiales</taxon>
        <taxon>Methylobacteriaceae</taxon>
        <taxon>Microvirga</taxon>
    </lineage>
</organism>
<evidence type="ECO:0000256" key="2">
    <source>
        <dbReference type="ARBA" id="ARBA00023125"/>
    </source>
</evidence>
<dbReference type="CDD" id="cd00092">
    <property type="entry name" value="HTH_CRP"/>
    <property type="match status" value="1"/>
</dbReference>
<dbReference type="PRINTS" id="PR00034">
    <property type="entry name" value="HTHCRP"/>
</dbReference>
<keyword evidence="8" id="KW-1185">Reference proteome</keyword>
<evidence type="ECO:0000313" key="8">
    <source>
        <dbReference type="Proteomes" id="UP000532010"/>
    </source>
</evidence>
<dbReference type="SUPFAM" id="SSF51206">
    <property type="entry name" value="cAMP-binding domain-like"/>
    <property type="match status" value="1"/>
</dbReference>
<protein>
    <submittedName>
        <fullName evidence="7">CRP-like cAMP-binding protein</fullName>
    </submittedName>
</protein>
<evidence type="ECO:0000259" key="6">
    <source>
        <dbReference type="PROSITE" id="PS51063"/>
    </source>
</evidence>
<dbReference type="InterPro" id="IPR018490">
    <property type="entry name" value="cNMP-bd_dom_sf"/>
</dbReference>
<dbReference type="InterPro" id="IPR014710">
    <property type="entry name" value="RmlC-like_jellyroll"/>
</dbReference>
<feature type="domain" description="Cyclic nucleotide-binding" evidence="5">
    <location>
        <begin position="14"/>
        <end position="99"/>
    </location>
</feature>
<dbReference type="AlphaFoldDB" id="A0A7W4VJZ1"/>
<dbReference type="GO" id="GO:0005829">
    <property type="term" value="C:cytosol"/>
    <property type="evidence" value="ECO:0007669"/>
    <property type="project" value="TreeGrafter"/>
</dbReference>
<dbReference type="GO" id="GO:0003700">
    <property type="term" value="F:DNA-binding transcription factor activity"/>
    <property type="evidence" value="ECO:0007669"/>
    <property type="project" value="TreeGrafter"/>
</dbReference>
<gene>
    <name evidence="7" type="ORF">FHR70_001236</name>
</gene>
<dbReference type="GO" id="GO:0003677">
    <property type="term" value="F:DNA binding"/>
    <property type="evidence" value="ECO:0007669"/>
    <property type="project" value="UniProtKB-KW"/>
</dbReference>
<reference evidence="7 8" key="1">
    <citation type="submission" date="2020-08" db="EMBL/GenBank/DDBJ databases">
        <title>The Agave Microbiome: Exploring the role of microbial communities in plant adaptations to desert environments.</title>
        <authorList>
            <person name="Partida-Martinez L.P."/>
        </authorList>
    </citation>
    <scope>NUCLEOTIDE SEQUENCE [LARGE SCALE GENOMIC DNA]</scope>
    <source>
        <strain evidence="7 8">AT3.9</strain>
    </source>
</reference>
<evidence type="ECO:0000256" key="3">
    <source>
        <dbReference type="ARBA" id="ARBA00023163"/>
    </source>
</evidence>
<dbReference type="Proteomes" id="UP000532010">
    <property type="component" value="Unassembled WGS sequence"/>
</dbReference>
<dbReference type="Gene3D" id="2.60.120.10">
    <property type="entry name" value="Jelly Rolls"/>
    <property type="match status" value="1"/>
</dbReference>
<dbReference type="SUPFAM" id="SSF46785">
    <property type="entry name" value="Winged helix' DNA-binding domain"/>
    <property type="match status" value="1"/>
</dbReference>
<feature type="domain" description="HTH crp-type" evidence="6">
    <location>
        <begin position="148"/>
        <end position="221"/>
    </location>
</feature>
<dbReference type="SMART" id="SM00419">
    <property type="entry name" value="HTH_CRP"/>
    <property type="match status" value="1"/>
</dbReference>
<dbReference type="Pfam" id="PF13545">
    <property type="entry name" value="HTH_Crp_2"/>
    <property type="match status" value="1"/>
</dbReference>
<keyword evidence="1" id="KW-0805">Transcription regulation</keyword>
<dbReference type="InterPro" id="IPR050397">
    <property type="entry name" value="Env_Response_Regulators"/>
</dbReference>
<keyword evidence="4" id="KW-0535">Nitrogen fixation</keyword>
<dbReference type="InterPro" id="IPR012318">
    <property type="entry name" value="HTH_CRP"/>
</dbReference>
<dbReference type="SMART" id="SM00100">
    <property type="entry name" value="cNMP"/>
    <property type="match status" value="1"/>
</dbReference>
<dbReference type="FunFam" id="1.10.10.10:FF:000028">
    <property type="entry name" value="Fumarate/nitrate reduction transcriptional regulator Fnr"/>
    <property type="match status" value="1"/>
</dbReference>
<dbReference type="InterPro" id="IPR000595">
    <property type="entry name" value="cNMP-bd_dom"/>
</dbReference>
<evidence type="ECO:0000256" key="1">
    <source>
        <dbReference type="ARBA" id="ARBA00023015"/>
    </source>
</evidence>
<evidence type="ECO:0000259" key="5">
    <source>
        <dbReference type="PROSITE" id="PS50042"/>
    </source>
</evidence>
<dbReference type="PROSITE" id="PS50042">
    <property type="entry name" value="CNMP_BINDING_3"/>
    <property type="match status" value="1"/>
</dbReference>
<name>A0A7W4VJZ1_9HYPH</name>
<dbReference type="Gene3D" id="1.10.10.10">
    <property type="entry name" value="Winged helix-like DNA-binding domain superfamily/Winged helix DNA-binding domain"/>
    <property type="match status" value="1"/>
</dbReference>
<accession>A0A7W4VJZ1</accession>
<evidence type="ECO:0000256" key="4">
    <source>
        <dbReference type="ARBA" id="ARBA00023231"/>
    </source>
</evidence>
<comment type="caution">
    <text evidence="7">The sequence shown here is derived from an EMBL/GenBank/DDBJ whole genome shotgun (WGS) entry which is preliminary data.</text>
</comment>
<keyword evidence="3" id="KW-0804">Transcription</keyword>
<proteinExistence type="predicted"/>
<keyword evidence="2" id="KW-0238">DNA-binding</keyword>
<dbReference type="PROSITE" id="PS51063">
    <property type="entry name" value="HTH_CRP_2"/>
    <property type="match status" value="1"/>
</dbReference>
<dbReference type="InterPro" id="IPR036388">
    <property type="entry name" value="WH-like_DNA-bd_sf"/>
</dbReference>
<dbReference type="CDD" id="cd00038">
    <property type="entry name" value="CAP_ED"/>
    <property type="match status" value="1"/>
</dbReference>
<dbReference type="PANTHER" id="PTHR24567">
    <property type="entry name" value="CRP FAMILY TRANSCRIPTIONAL REGULATORY PROTEIN"/>
    <property type="match status" value="1"/>
</dbReference>
<sequence>MPSLDKSLVADLDIFTGVEPDDLSEILREAQSIRYPKGVNVFEQDEEAHSFFILLHGHLRVMKVTPDGQQVVVRFVAPGEIFGIAMAMGRGTYPATALAVVDSLALVWPSAAWPRLVAKHPPLAVNTIQTVGSRLQDAHTRVVEMSTEQVERRVAHALLRLAQQAGRKGEDGIQIDFPISRQDVAEMTGTTLHTVSRLLSAWEDQGLVESGRQRISIRNPHRLFMLAEAPSN</sequence>
<dbReference type="InterPro" id="IPR036390">
    <property type="entry name" value="WH_DNA-bd_sf"/>
</dbReference>